<reference evidence="7 8" key="1">
    <citation type="submission" date="2024-03" db="EMBL/GenBank/DDBJ databases">
        <title>Bacilli Hybrid Assemblies.</title>
        <authorList>
            <person name="Kovac J."/>
        </authorList>
    </citation>
    <scope>NUCLEOTIDE SEQUENCE [LARGE SCALE GENOMIC DNA]</scope>
    <source>
        <strain evidence="7 8">FSL R7-0666</strain>
    </source>
</reference>
<dbReference type="Pfam" id="PF04542">
    <property type="entry name" value="Sigma70_r2"/>
    <property type="match status" value="1"/>
</dbReference>
<proteinExistence type="inferred from homology"/>
<evidence type="ECO:0000259" key="5">
    <source>
        <dbReference type="Pfam" id="PF04542"/>
    </source>
</evidence>
<dbReference type="InterPro" id="IPR014284">
    <property type="entry name" value="RNA_pol_sigma-70_dom"/>
</dbReference>
<dbReference type="SUPFAM" id="SSF88659">
    <property type="entry name" value="Sigma3 and sigma4 domains of RNA polymerase sigma factors"/>
    <property type="match status" value="1"/>
</dbReference>
<dbReference type="InterPro" id="IPR007627">
    <property type="entry name" value="RNA_pol_sigma70_r2"/>
</dbReference>
<dbReference type="CDD" id="cd06171">
    <property type="entry name" value="Sigma70_r4"/>
    <property type="match status" value="1"/>
</dbReference>
<dbReference type="PANTHER" id="PTHR43133:SF51">
    <property type="entry name" value="RNA POLYMERASE SIGMA FACTOR"/>
    <property type="match status" value="1"/>
</dbReference>
<comment type="caution">
    <text evidence="7">The sequence shown here is derived from an EMBL/GenBank/DDBJ whole genome shotgun (WGS) entry which is preliminary data.</text>
</comment>
<dbReference type="InterPro" id="IPR013249">
    <property type="entry name" value="RNA_pol_sigma70_r4_t2"/>
</dbReference>
<dbReference type="NCBIfam" id="TIGR02937">
    <property type="entry name" value="sigma70-ECF"/>
    <property type="match status" value="1"/>
</dbReference>
<dbReference type="Pfam" id="PF08281">
    <property type="entry name" value="Sigma70_r4_2"/>
    <property type="match status" value="1"/>
</dbReference>
<organism evidence="7 8">
    <name type="scientific">Alkalicoccobacillus gibsonii</name>
    <dbReference type="NCBI Taxonomy" id="79881"/>
    <lineage>
        <taxon>Bacteria</taxon>
        <taxon>Bacillati</taxon>
        <taxon>Bacillota</taxon>
        <taxon>Bacilli</taxon>
        <taxon>Bacillales</taxon>
        <taxon>Bacillaceae</taxon>
        <taxon>Alkalicoccobacillus</taxon>
    </lineage>
</organism>
<evidence type="ECO:0000259" key="6">
    <source>
        <dbReference type="Pfam" id="PF08281"/>
    </source>
</evidence>
<keyword evidence="3" id="KW-0731">Sigma factor</keyword>
<feature type="domain" description="RNA polymerase sigma-70 region 2" evidence="5">
    <location>
        <begin position="28"/>
        <end position="89"/>
    </location>
</feature>
<evidence type="ECO:0000313" key="8">
    <source>
        <dbReference type="Proteomes" id="UP001418796"/>
    </source>
</evidence>
<keyword evidence="4" id="KW-0804">Transcription</keyword>
<keyword evidence="8" id="KW-1185">Reference proteome</keyword>
<dbReference type="PANTHER" id="PTHR43133">
    <property type="entry name" value="RNA POLYMERASE ECF-TYPE SIGMA FACTO"/>
    <property type="match status" value="1"/>
</dbReference>
<evidence type="ECO:0000256" key="4">
    <source>
        <dbReference type="ARBA" id="ARBA00023163"/>
    </source>
</evidence>
<keyword evidence="2" id="KW-0805">Transcription regulation</keyword>
<dbReference type="Gene3D" id="1.10.10.10">
    <property type="entry name" value="Winged helix-like DNA-binding domain superfamily/Winged helix DNA-binding domain"/>
    <property type="match status" value="1"/>
</dbReference>
<dbReference type="Proteomes" id="UP001418796">
    <property type="component" value="Unassembled WGS sequence"/>
</dbReference>
<dbReference type="InterPro" id="IPR013324">
    <property type="entry name" value="RNA_pol_sigma_r3/r4-like"/>
</dbReference>
<evidence type="ECO:0000313" key="7">
    <source>
        <dbReference type="EMBL" id="MEN0641936.1"/>
    </source>
</evidence>
<sequence length="180" mass="21567">MKHDIKIVKKAVKGDSEAFESLLFNEEKMLYYKALSLLRNKEDALDAIQETAYHAYQSIRQLRQCEYFSTWLFRILIRECYKVLKKRDRLIPYEEKELLRKLEFTEEVTIESCYLNEALSKLNSSYQTVIILFYYHDTSIKDISKIIDKPVSTVKTHLHRAKKTLKFELERSYLIHENIT</sequence>
<protein>
    <submittedName>
        <fullName evidence="7">Sigma-70 family RNA polymerase sigma factor</fullName>
    </submittedName>
</protein>
<accession>A0ABU9VG82</accession>
<evidence type="ECO:0000256" key="2">
    <source>
        <dbReference type="ARBA" id="ARBA00023015"/>
    </source>
</evidence>
<evidence type="ECO:0000256" key="1">
    <source>
        <dbReference type="ARBA" id="ARBA00010641"/>
    </source>
</evidence>
<dbReference type="EMBL" id="JBCITK010000001">
    <property type="protein sequence ID" value="MEN0641936.1"/>
    <property type="molecule type" value="Genomic_DNA"/>
</dbReference>
<dbReference type="Gene3D" id="1.10.1740.10">
    <property type="match status" value="1"/>
</dbReference>
<dbReference type="InterPro" id="IPR013325">
    <property type="entry name" value="RNA_pol_sigma_r2"/>
</dbReference>
<dbReference type="SUPFAM" id="SSF88946">
    <property type="entry name" value="Sigma2 domain of RNA polymerase sigma factors"/>
    <property type="match status" value="1"/>
</dbReference>
<dbReference type="InterPro" id="IPR039425">
    <property type="entry name" value="RNA_pol_sigma-70-like"/>
</dbReference>
<gene>
    <name evidence="7" type="ORF">MKY91_02020</name>
</gene>
<evidence type="ECO:0000256" key="3">
    <source>
        <dbReference type="ARBA" id="ARBA00023082"/>
    </source>
</evidence>
<name>A0ABU9VG82_9BACI</name>
<feature type="domain" description="RNA polymerase sigma factor 70 region 4 type 2" evidence="6">
    <location>
        <begin position="115"/>
        <end position="165"/>
    </location>
</feature>
<dbReference type="InterPro" id="IPR036388">
    <property type="entry name" value="WH-like_DNA-bd_sf"/>
</dbReference>
<comment type="similarity">
    <text evidence="1">Belongs to the sigma-70 factor family. ECF subfamily.</text>
</comment>
<dbReference type="RefSeq" id="WP_343129104.1">
    <property type="nucleotide sequence ID" value="NZ_JBCITK010000001.1"/>
</dbReference>